<dbReference type="InterPro" id="IPR020568">
    <property type="entry name" value="Ribosomal_Su5_D2-typ_SF"/>
</dbReference>
<dbReference type="AlphaFoldDB" id="A0A0F9BXS4"/>
<sequence>QFNFEREMLGQLPTENIRHFLAAFASEGRLNLHVRELAGENDHHRVEAAFKALALSLRQAVTIDVRAAGEIPSTKQTLG</sequence>
<dbReference type="InterPro" id="IPR000807">
    <property type="entry name" value="ImidazoleglycerolP_deHydtase"/>
</dbReference>
<keyword evidence="2" id="KW-0028">Amino-acid biosynthesis</keyword>
<keyword evidence="4" id="KW-0456">Lyase</keyword>
<evidence type="ECO:0000256" key="4">
    <source>
        <dbReference type="ARBA" id="ARBA00023239"/>
    </source>
</evidence>
<dbReference type="Gene3D" id="3.30.230.40">
    <property type="entry name" value="Imidazole glycerol phosphate dehydratase, domain 1"/>
    <property type="match status" value="1"/>
</dbReference>
<dbReference type="PANTHER" id="PTHR23133:SF2">
    <property type="entry name" value="IMIDAZOLEGLYCEROL-PHOSPHATE DEHYDRATASE"/>
    <property type="match status" value="1"/>
</dbReference>
<feature type="non-terminal residue" evidence="5">
    <location>
        <position position="1"/>
    </location>
</feature>
<evidence type="ECO:0000256" key="3">
    <source>
        <dbReference type="ARBA" id="ARBA00023102"/>
    </source>
</evidence>
<dbReference type="InterPro" id="IPR020565">
    <property type="entry name" value="ImidazoleglycerP_deHydtase_CS"/>
</dbReference>
<comment type="pathway">
    <text evidence="1">Amino-acid biosynthesis; L-histidine biosynthesis; L-histidine from 5-phospho-alpha-D-ribose 1-diphosphate: step 6/9.</text>
</comment>
<comment type="caution">
    <text evidence="5">The sequence shown here is derived from an EMBL/GenBank/DDBJ whole genome shotgun (WGS) entry which is preliminary data.</text>
</comment>
<dbReference type="GO" id="GO:0000105">
    <property type="term" value="P:L-histidine biosynthetic process"/>
    <property type="evidence" value="ECO:0007669"/>
    <property type="project" value="UniProtKB-UniPathway"/>
</dbReference>
<dbReference type="Pfam" id="PF00475">
    <property type="entry name" value="IGPD"/>
    <property type="match status" value="1"/>
</dbReference>
<name>A0A0F9BXS4_9ZZZZ</name>
<dbReference type="PROSITE" id="PS00955">
    <property type="entry name" value="IGP_DEHYDRATASE_2"/>
    <property type="match status" value="1"/>
</dbReference>
<protein>
    <recommendedName>
        <fullName evidence="6">Imidazoleglycerol-phosphate dehydratase</fullName>
    </recommendedName>
</protein>
<dbReference type="GO" id="GO:0004424">
    <property type="term" value="F:imidazoleglycerol-phosphate dehydratase activity"/>
    <property type="evidence" value="ECO:0007669"/>
    <property type="project" value="InterPro"/>
</dbReference>
<dbReference type="InterPro" id="IPR038494">
    <property type="entry name" value="IGPD_sf"/>
</dbReference>
<evidence type="ECO:0008006" key="6">
    <source>
        <dbReference type="Google" id="ProtNLM"/>
    </source>
</evidence>
<dbReference type="EMBL" id="LAZR01047026">
    <property type="protein sequence ID" value="KKK95174.1"/>
    <property type="molecule type" value="Genomic_DNA"/>
</dbReference>
<keyword evidence="3" id="KW-0368">Histidine biosynthesis</keyword>
<reference evidence="5" key="1">
    <citation type="journal article" date="2015" name="Nature">
        <title>Complex archaea that bridge the gap between prokaryotes and eukaryotes.</title>
        <authorList>
            <person name="Spang A."/>
            <person name="Saw J.H."/>
            <person name="Jorgensen S.L."/>
            <person name="Zaremba-Niedzwiedzka K."/>
            <person name="Martijn J."/>
            <person name="Lind A.E."/>
            <person name="van Eijk R."/>
            <person name="Schleper C."/>
            <person name="Guy L."/>
            <person name="Ettema T.J."/>
        </authorList>
    </citation>
    <scope>NUCLEOTIDE SEQUENCE</scope>
</reference>
<evidence type="ECO:0000256" key="2">
    <source>
        <dbReference type="ARBA" id="ARBA00022605"/>
    </source>
</evidence>
<dbReference type="UniPathway" id="UPA00031">
    <property type="reaction ID" value="UER00011"/>
</dbReference>
<evidence type="ECO:0000313" key="5">
    <source>
        <dbReference type="EMBL" id="KKK95174.1"/>
    </source>
</evidence>
<dbReference type="PANTHER" id="PTHR23133">
    <property type="entry name" value="IMIDAZOLEGLYCEROL-PHOSPHATE DEHYDRATASE HIS7"/>
    <property type="match status" value="1"/>
</dbReference>
<gene>
    <name evidence="5" type="ORF">LCGC14_2675450</name>
</gene>
<organism evidence="5">
    <name type="scientific">marine sediment metagenome</name>
    <dbReference type="NCBI Taxonomy" id="412755"/>
    <lineage>
        <taxon>unclassified sequences</taxon>
        <taxon>metagenomes</taxon>
        <taxon>ecological metagenomes</taxon>
    </lineage>
</organism>
<evidence type="ECO:0000256" key="1">
    <source>
        <dbReference type="ARBA" id="ARBA00005047"/>
    </source>
</evidence>
<proteinExistence type="predicted"/>
<dbReference type="SUPFAM" id="SSF54211">
    <property type="entry name" value="Ribosomal protein S5 domain 2-like"/>
    <property type="match status" value="1"/>
</dbReference>
<accession>A0A0F9BXS4</accession>